<evidence type="ECO:0000256" key="1">
    <source>
        <dbReference type="ARBA" id="ARBA00004418"/>
    </source>
</evidence>
<dbReference type="Gene3D" id="3.10.105.10">
    <property type="entry name" value="Dipeptide-binding Protein, Domain 3"/>
    <property type="match status" value="1"/>
</dbReference>
<dbReference type="InterPro" id="IPR039424">
    <property type="entry name" value="SBP_5"/>
</dbReference>
<protein>
    <submittedName>
        <fullName evidence="6">Peptide/nickel transport system substrate-binding protein</fullName>
    </submittedName>
</protein>
<feature type="signal peptide" evidence="4">
    <location>
        <begin position="1"/>
        <end position="22"/>
    </location>
</feature>
<dbReference type="Gene3D" id="3.40.190.10">
    <property type="entry name" value="Periplasmic binding protein-like II"/>
    <property type="match status" value="1"/>
</dbReference>
<dbReference type="AlphaFoldDB" id="A0A839UEF2"/>
<dbReference type="EMBL" id="JACHXN010000033">
    <property type="protein sequence ID" value="MBB3149498.1"/>
    <property type="molecule type" value="Genomic_DNA"/>
</dbReference>
<dbReference type="InterPro" id="IPR030678">
    <property type="entry name" value="Peptide/Ni-bd"/>
</dbReference>
<comment type="caution">
    <text evidence="6">The sequence shown here is derived from an EMBL/GenBank/DDBJ whole genome shotgun (WGS) entry which is preliminary data.</text>
</comment>
<keyword evidence="3 4" id="KW-0732">Signal</keyword>
<accession>A0A839UEF2</accession>
<comment type="subcellular location">
    <subcellularLocation>
        <location evidence="1">Periplasm</location>
    </subcellularLocation>
</comment>
<evidence type="ECO:0000256" key="3">
    <source>
        <dbReference type="ARBA" id="ARBA00022729"/>
    </source>
</evidence>
<proteinExistence type="inferred from homology"/>
<dbReference type="PROSITE" id="PS01040">
    <property type="entry name" value="SBP_BACTERIAL_5"/>
    <property type="match status" value="1"/>
</dbReference>
<dbReference type="Pfam" id="PF00496">
    <property type="entry name" value="SBP_bac_5"/>
    <property type="match status" value="1"/>
</dbReference>
<gene>
    <name evidence="6" type="ORF">FHS21_005952</name>
</gene>
<dbReference type="GO" id="GO:0043190">
    <property type="term" value="C:ATP-binding cassette (ABC) transporter complex"/>
    <property type="evidence" value="ECO:0007669"/>
    <property type="project" value="InterPro"/>
</dbReference>
<dbReference type="GO" id="GO:0030288">
    <property type="term" value="C:outer membrane-bounded periplasmic space"/>
    <property type="evidence" value="ECO:0007669"/>
    <property type="project" value="UniProtKB-ARBA"/>
</dbReference>
<dbReference type="InterPro" id="IPR023765">
    <property type="entry name" value="SBP_5_CS"/>
</dbReference>
<dbReference type="GO" id="GO:0015833">
    <property type="term" value="P:peptide transport"/>
    <property type="evidence" value="ECO:0007669"/>
    <property type="project" value="TreeGrafter"/>
</dbReference>
<evidence type="ECO:0000256" key="2">
    <source>
        <dbReference type="ARBA" id="ARBA00005695"/>
    </source>
</evidence>
<keyword evidence="7" id="KW-1185">Reference proteome</keyword>
<feature type="chain" id="PRO_5032987276" evidence="4">
    <location>
        <begin position="23"/>
        <end position="505"/>
    </location>
</feature>
<dbReference type="InterPro" id="IPR000914">
    <property type="entry name" value="SBP_5_dom"/>
</dbReference>
<evidence type="ECO:0000259" key="5">
    <source>
        <dbReference type="Pfam" id="PF00496"/>
    </source>
</evidence>
<dbReference type="GO" id="GO:1904680">
    <property type="term" value="F:peptide transmembrane transporter activity"/>
    <property type="evidence" value="ECO:0007669"/>
    <property type="project" value="TreeGrafter"/>
</dbReference>
<dbReference type="PIRSF" id="PIRSF002741">
    <property type="entry name" value="MppA"/>
    <property type="match status" value="1"/>
</dbReference>
<dbReference type="PANTHER" id="PTHR30290">
    <property type="entry name" value="PERIPLASMIC BINDING COMPONENT OF ABC TRANSPORTER"/>
    <property type="match status" value="1"/>
</dbReference>
<sequence>MPKLKAILAGMALLAVASAAQAQDKSKDITIVMPSAVDVVEPCHMMSTGYIGLVLRQNVVESLIKLDPKDSTPQPLLAESWKQIDPLTWRINLRKNVKFQDGASFNSAGVKAAIDRLFAPALLCRDKDRLFAGQTLEVKPVDDLTLDIISKQPMPLMPLTLSQIGITSPNTPTTEASKHPVGTGPYVLTSWNPTQSLVLKQFDGYWGKKPQIQQATYVWRSEPALRASMVAVGEADIAMQIAPQDAVNPDTDFGYLNADTSRVRIFMDQAPLNDVRVRKALNLAIDRGSFVGTILSKGVLPASQYMMSNINGYNPDLKVWPYDAEEATRLVEEARAAGVPVDKPIVMYGSDFMLANSNELFETLIQSWQQIGLNVKLEMVDKIQLSATRHKPFPTNRPTPTMVFETHDNAAGDAFYTMMVYYHSSGDLSNIADPALDKLLEKGSTSTGDERRKAFQEANLKIQQDIIPDVMLFHLESFIRVGPRVSYAPDFTTQGKLELADVTFK</sequence>
<evidence type="ECO:0000256" key="4">
    <source>
        <dbReference type="SAM" id="SignalP"/>
    </source>
</evidence>
<reference evidence="6 7" key="1">
    <citation type="submission" date="2020-08" db="EMBL/GenBank/DDBJ databases">
        <title>Genomic Encyclopedia of Type Strains, Phase III (KMG-III): the genomes of soil and plant-associated and newly described type strains.</title>
        <authorList>
            <person name="Whitman W."/>
        </authorList>
    </citation>
    <scope>NUCLEOTIDE SEQUENCE [LARGE SCALE GENOMIC DNA]</scope>
    <source>
        <strain evidence="6 7">CECT 7015</strain>
    </source>
</reference>
<comment type="similarity">
    <text evidence="2">Belongs to the bacterial solute-binding protein 5 family.</text>
</comment>
<dbReference type="RefSeq" id="WP_183665313.1">
    <property type="nucleotide sequence ID" value="NZ_JACHXN010000033.1"/>
</dbReference>
<feature type="domain" description="Solute-binding protein family 5" evidence="5">
    <location>
        <begin position="72"/>
        <end position="387"/>
    </location>
</feature>
<dbReference type="SUPFAM" id="SSF53850">
    <property type="entry name" value="Periplasmic binding protein-like II"/>
    <property type="match status" value="1"/>
</dbReference>
<evidence type="ECO:0000313" key="6">
    <source>
        <dbReference type="EMBL" id="MBB3149498.1"/>
    </source>
</evidence>
<evidence type="ECO:0000313" key="7">
    <source>
        <dbReference type="Proteomes" id="UP000554520"/>
    </source>
</evidence>
<name>A0A839UEF2_9HYPH</name>
<dbReference type="Proteomes" id="UP000554520">
    <property type="component" value="Unassembled WGS sequence"/>
</dbReference>
<organism evidence="6 7">
    <name type="scientific">Phyllobacterium trifolii</name>
    <dbReference type="NCBI Taxonomy" id="300193"/>
    <lineage>
        <taxon>Bacteria</taxon>
        <taxon>Pseudomonadati</taxon>
        <taxon>Pseudomonadota</taxon>
        <taxon>Alphaproteobacteria</taxon>
        <taxon>Hyphomicrobiales</taxon>
        <taxon>Phyllobacteriaceae</taxon>
        <taxon>Phyllobacterium</taxon>
    </lineage>
</organism>